<sequence length="167" mass="19314">MYKKDIFLKFSVPGNGVVYYKINNRNYIKYTKSIKITKTSTISVYGKDILGHDSEVSTVTYIIDKVSPTVVSTTLKKNHEKSIKYITIEYSEKTFKVDKNKLKKIILRNKKNDHEVAISIKLKNNKIIITPKSKLKTKTRYKLIITKNILKDLIGNTNKAYTLSFKT</sequence>
<organism evidence="3 4">
    <name type="scientific">Methanobrevibacter filiformis</name>
    <dbReference type="NCBI Taxonomy" id="55758"/>
    <lineage>
        <taxon>Archaea</taxon>
        <taxon>Methanobacteriati</taxon>
        <taxon>Methanobacteriota</taxon>
        <taxon>Methanomada group</taxon>
        <taxon>Methanobacteria</taxon>
        <taxon>Methanobacteriales</taxon>
        <taxon>Methanobacteriaceae</taxon>
        <taxon>Methanobrevibacter</taxon>
    </lineage>
</organism>
<keyword evidence="4" id="KW-1185">Reference proteome</keyword>
<dbReference type="InterPro" id="IPR032812">
    <property type="entry name" value="SbsA_Ig"/>
</dbReference>
<comment type="caution">
    <text evidence="3">The sequence shown here is derived from an EMBL/GenBank/DDBJ whole genome shotgun (WGS) entry which is preliminary data.</text>
</comment>
<dbReference type="Gene3D" id="2.60.40.1220">
    <property type="match status" value="1"/>
</dbReference>
<dbReference type="EMBL" id="LWMT01000015">
    <property type="protein sequence ID" value="KZX17492.1"/>
    <property type="molecule type" value="Genomic_DNA"/>
</dbReference>
<protein>
    <recommendedName>
        <fullName evidence="2">SbsA Ig-like domain-containing protein</fullName>
    </recommendedName>
</protein>
<dbReference type="PATRIC" id="fig|55758.3.peg.129"/>
<evidence type="ECO:0000259" key="2">
    <source>
        <dbReference type="Pfam" id="PF13205"/>
    </source>
</evidence>
<dbReference type="Pfam" id="PF13205">
    <property type="entry name" value="Big_5"/>
    <property type="match status" value="1"/>
</dbReference>
<proteinExistence type="predicted"/>
<feature type="domain" description="SbsA Ig-like" evidence="2">
    <location>
        <begin position="64"/>
        <end position="167"/>
    </location>
</feature>
<reference evidence="3 4" key="1">
    <citation type="submission" date="2016-04" db="EMBL/GenBank/DDBJ databases">
        <title>Genome sequence of Methanobrevibacter filiformis DSM 11501.</title>
        <authorList>
            <person name="Poehlein A."/>
            <person name="Seedorf H."/>
            <person name="Daniel R."/>
        </authorList>
    </citation>
    <scope>NUCLEOTIDE SEQUENCE [LARGE SCALE GENOMIC DNA]</scope>
    <source>
        <strain evidence="3 4">DSM 11501</strain>
    </source>
</reference>
<dbReference type="Proteomes" id="UP000077066">
    <property type="component" value="Unassembled WGS sequence"/>
</dbReference>
<keyword evidence="1" id="KW-0732">Signal</keyword>
<evidence type="ECO:0000313" key="4">
    <source>
        <dbReference type="Proteomes" id="UP000077066"/>
    </source>
</evidence>
<name>A0A166FB99_9EURY</name>
<gene>
    <name evidence="3" type="ORF">MBFIL_01130</name>
</gene>
<accession>A0A166FB99</accession>
<evidence type="ECO:0000256" key="1">
    <source>
        <dbReference type="ARBA" id="ARBA00022729"/>
    </source>
</evidence>
<evidence type="ECO:0000313" key="3">
    <source>
        <dbReference type="EMBL" id="KZX17492.1"/>
    </source>
</evidence>
<dbReference type="InterPro" id="IPR014755">
    <property type="entry name" value="Cu-Rt/internalin_Ig-like"/>
</dbReference>
<dbReference type="AlphaFoldDB" id="A0A166FB99"/>